<keyword evidence="2" id="KW-1185">Reference proteome</keyword>
<proteinExistence type="predicted"/>
<evidence type="ECO:0000313" key="2">
    <source>
        <dbReference type="Proteomes" id="UP000245946"/>
    </source>
</evidence>
<sequence length="173" mass="18382">MRSSGCGRLHPRRTPSLGFVLRSCGHAVSARAARAARQPLQAKARARLAVLLRRRDGETLQSSAAAGLAAMPLALQPRSRCGGLHLSCPCLASIEGIDASSARRRVQWRVEKVVETPLCRMPVSSHTRCTCRCSPRRQASACSTAGAGEVLHDALARASAVEGGRDPPARPTE</sequence>
<dbReference type="Proteomes" id="UP000245946">
    <property type="component" value="Unassembled WGS sequence"/>
</dbReference>
<dbReference type="EMBL" id="KZ819310">
    <property type="protein sequence ID" value="PWN94666.1"/>
    <property type="molecule type" value="Genomic_DNA"/>
</dbReference>
<reference evidence="1 2" key="1">
    <citation type="journal article" date="2018" name="Mol. Biol. Evol.">
        <title>Broad Genomic Sampling Reveals a Smut Pathogenic Ancestry of the Fungal Clade Ustilaginomycotina.</title>
        <authorList>
            <person name="Kijpornyongpan T."/>
            <person name="Mondo S.J."/>
            <person name="Barry K."/>
            <person name="Sandor L."/>
            <person name="Lee J."/>
            <person name="Lipzen A."/>
            <person name="Pangilinan J."/>
            <person name="LaButti K."/>
            <person name="Hainaut M."/>
            <person name="Henrissat B."/>
            <person name="Grigoriev I.V."/>
            <person name="Spatafora J.W."/>
            <person name="Aime M.C."/>
        </authorList>
    </citation>
    <scope>NUCLEOTIDE SEQUENCE [LARGE SCALE GENOMIC DNA]</scope>
    <source>
        <strain evidence="1 2">MCA 4186</strain>
    </source>
</reference>
<protein>
    <submittedName>
        <fullName evidence="1">Uncharacterized protein</fullName>
    </submittedName>
</protein>
<name>A0A316Z053_9BASI</name>
<evidence type="ECO:0000313" key="1">
    <source>
        <dbReference type="EMBL" id="PWN94666.1"/>
    </source>
</evidence>
<dbReference type="GeneID" id="37266845"/>
<accession>A0A316Z053</accession>
<dbReference type="RefSeq" id="XP_025594945.1">
    <property type="nucleotide sequence ID" value="XM_025739299.1"/>
</dbReference>
<organism evidence="1 2">
    <name type="scientific">Tilletiopsis washingtonensis</name>
    <dbReference type="NCBI Taxonomy" id="58919"/>
    <lineage>
        <taxon>Eukaryota</taxon>
        <taxon>Fungi</taxon>
        <taxon>Dikarya</taxon>
        <taxon>Basidiomycota</taxon>
        <taxon>Ustilaginomycotina</taxon>
        <taxon>Exobasidiomycetes</taxon>
        <taxon>Entylomatales</taxon>
        <taxon>Entylomatales incertae sedis</taxon>
        <taxon>Tilletiopsis</taxon>
    </lineage>
</organism>
<dbReference type="AlphaFoldDB" id="A0A316Z053"/>
<gene>
    <name evidence="1" type="ORF">FA09DRAFT_172132</name>
</gene>